<dbReference type="SUPFAM" id="SSF55469">
    <property type="entry name" value="FMN-dependent nitroreductase-like"/>
    <property type="match status" value="1"/>
</dbReference>
<keyword evidence="5" id="KW-1185">Reference proteome</keyword>
<evidence type="ECO:0000313" key="5">
    <source>
        <dbReference type="Proteomes" id="UP000186104"/>
    </source>
</evidence>
<protein>
    <recommendedName>
        <fullName evidence="3">Nitroreductase domain-containing protein</fullName>
    </recommendedName>
</protein>
<evidence type="ECO:0000259" key="3">
    <source>
        <dbReference type="Pfam" id="PF00881"/>
    </source>
</evidence>
<organism evidence="4 5">
    <name type="scientific">Dietzia timorensis</name>
    <dbReference type="NCBI Taxonomy" id="499555"/>
    <lineage>
        <taxon>Bacteria</taxon>
        <taxon>Bacillati</taxon>
        <taxon>Actinomycetota</taxon>
        <taxon>Actinomycetes</taxon>
        <taxon>Mycobacteriales</taxon>
        <taxon>Dietziaceae</taxon>
        <taxon>Dietzia</taxon>
    </lineage>
</organism>
<dbReference type="AlphaFoldDB" id="A0A173LJR9"/>
<evidence type="ECO:0000256" key="1">
    <source>
        <dbReference type="ARBA" id="ARBA00007118"/>
    </source>
</evidence>
<proteinExistence type="inferred from homology"/>
<dbReference type="InterPro" id="IPR029479">
    <property type="entry name" value="Nitroreductase"/>
</dbReference>
<gene>
    <name evidence="4" type="ORF">BJL86_0975</name>
</gene>
<dbReference type="InterPro" id="IPR000415">
    <property type="entry name" value="Nitroreductase-like"/>
</dbReference>
<dbReference type="Gene3D" id="3.40.109.10">
    <property type="entry name" value="NADH Oxidase"/>
    <property type="match status" value="1"/>
</dbReference>
<sequence>MNEQDPPGNHDLVAVLTTTRSVRLRLRLDLPVAREDVHDCLRIAAQAPTGAGTLKAHWIVVQNGASIAALGEIYRGLWHGRYDHALAGVPQEDLPADVRSAMHLADNFGRLPTVVLGFVEAPTDTPDNQASLWSSLLPAAWSYALAARGRGLVTAWTTTLNDAQTEVSKLFGVPIGYTLGVALPTAYPEGQAFKPAARYGWRERIHDEGW</sequence>
<dbReference type="PANTHER" id="PTHR43673">
    <property type="entry name" value="NAD(P)H NITROREDUCTASE YDGI-RELATED"/>
    <property type="match status" value="1"/>
</dbReference>
<dbReference type="OrthoDB" id="3774920at2"/>
<keyword evidence="2" id="KW-0560">Oxidoreductase</keyword>
<reference evidence="4 5" key="1">
    <citation type="submission" date="2016-06" db="EMBL/GenBank/DDBJ databases">
        <title>Complete genome sequence of a saline-alkali tolerant type strain Dietzia timorensis ID05-A0528T.</title>
        <authorList>
            <person name="Wu X."/>
        </authorList>
    </citation>
    <scope>NUCLEOTIDE SEQUENCE [LARGE SCALE GENOMIC DNA]</scope>
    <source>
        <strain evidence="4 5">ID05-A0528</strain>
    </source>
</reference>
<accession>A0A173LJR9</accession>
<dbReference type="Pfam" id="PF00881">
    <property type="entry name" value="Nitroreductase"/>
    <property type="match status" value="1"/>
</dbReference>
<dbReference type="EMBL" id="CP015961">
    <property type="protein sequence ID" value="ANI91768.1"/>
    <property type="molecule type" value="Genomic_DNA"/>
</dbReference>
<dbReference type="KEGG" id="dtm:BJL86_0975"/>
<feature type="domain" description="Nitroreductase" evidence="3">
    <location>
        <begin position="18"/>
        <end position="183"/>
    </location>
</feature>
<dbReference type="Proteomes" id="UP000186104">
    <property type="component" value="Chromosome"/>
</dbReference>
<dbReference type="PANTHER" id="PTHR43673:SF10">
    <property type="entry name" value="NADH DEHYDROGENASE_NAD(P)H NITROREDUCTASE XCC3605-RELATED"/>
    <property type="match status" value="1"/>
</dbReference>
<dbReference type="RefSeq" id="WP_067477963.1">
    <property type="nucleotide sequence ID" value="NZ_CP015961.1"/>
</dbReference>
<name>A0A173LJR9_9ACTN</name>
<evidence type="ECO:0000256" key="2">
    <source>
        <dbReference type="ARBA" id="ARBA00023002"/>
    </source>
</evidence>
<comment type="similarity">
    <text evidence="1">Belongs to the nitroreductase family.</text>
</comment>
<dbReference type="GO" id="GO:0016491">
    <property type="term" value="F:oxidoreductase activity"/>
    <property type="evidence" value="ECO:0007669"/>
    <property type="project" value="UniProtKB-KW"/>
</dbReference>
<evidence type="ECO:0000313" key="4">
    <source>
        <dbReference type="EMBL" id="ANI91768.1"/>
    </source>
</evidence>
<dbReference type="STRING" id="499555.BJL86_0975"/>